<accession>A0ACC2FCU3</accession>
<reference evidence="1" key="1">
    <citation type="submission" date="2021-05" db="EMBL/GenBank/DDBJ databases">
        <authorList>
            <person name="Pan Q."/>
            <person name="Jouanno E."/>
            <person name="Zahm M."/>
            <person name="Klopp C."/>
            <person name="Cabau C."/>
            <person name="Louis A."/>
            <person name="Berthelot C."/>
            <person name="Parey E."/>
            <person name="Roest Crollius H."/>
            <person name="Montfort J."/>
            <person name="Robinson-Rechavi M."/>
            <person name="Bouchez O."/>
            <person name="Lampietro C."/>
            <person name="Lopez Roques C."/>
            <person name="Donnadieu C."/>
            <person name="Postlethwait J."/>
            <person name="Bobe J."/>
            <person name="Dillon D."/>
            <person name="Chandos A."/>
            <person name="von Hippel F."/>
            <person name="Guiguen Y."/>
        </authorList>
    </citation>
    <scope>NUCLEOTIDE SEQUENCE</scope>
    <source>
        <strain evidence="1">YG-Jan2019</strain>
    </source>
</reference>
<dbReference type="Proteomes" id="UP001157502">
    <property type="component" value="Chromosome 30"/>
</dbReference>
<organism evidence="1 2">
    <name type="scientific">Dallia pectoralis</name>
    <name type="common">Alaska blackfish</name>
    <dbReference type="NCBI Taxonomy" id="75939"/>
    <lineage>
        <taxon>Eukaryota</taxon>
        <taxon>Metazoa</taxon>
        <taxon>Chordata</taxon>
        <taxon>Craniata</taxon>
        <taxon>Vertebrata</taxon>
        <taxon>Euteleostomi</taxon>
        <taxon>Actinopterygii</taxon>
        <taxon>Neopterygii</taxon>
        <taxon>Teleostei</taxon>
        <taxon>Protacanthopterygii</taxon>
        <taxon>Esociformes</taxon>
        <taxon>Umbridae</taxon>
        <taxon>Dallia</taxon>
    </lineage>
</organism>
<evidence type="ECO:0000313" key="1">
    <source>
        <dbReference type="EMBL" id="KAJ7989174.1"/>
    </source>
</evidence>
<evidence type="ECO:0000313" key="2">
    <source>
        <dbReference type="Proteomes" id="UP001157502"/>
    </source>
</evidence>
<protein>
    <submittedName>
        <fullName evidence="1">Uncharacterized protein</fullName>
    </submittedName>
</protein>
<comment type="caution">
    <text evidence="1">The sequence shown here is derived from an EMBL/GenBank/DDBJ whole genome shotgun (WGS) entry which is preliminary data.</text>
</comment>
<proteinExistence type="predicted"/>
<name>A0ACC2FCU3_DALPE</name>
<dbReference type="EMBL" id="CM055757">
    <property type="protein sequence ID" value="KAJ7989174.1"/>
    <property type="molecule type" value="Genomic_DNA"/>
</dbReference>
<gene>
    <name evidence="1" type="ORF">DPEC_G00316770</name>
</gene>
<sequence length="102" mass="10799">MSLCSKLFPPGCNGIVADLMRFITKVRISPGCRDTSHLSGVSEPLMRTGAVKAPPPRSTGTLGRADGADCIRETNRLSALFATCYGRGILRSTGSGERSQTL</sequence>
<keyword evidence="2" id="KW-1185">Reference proteome</keyword>